<gene>
    <name evidence="2" type="ordered locus">Daes_2893</name>
</gene>
<feature type="chain" id="PRO_5003211444" description="Lipoprotein" evidence="1">
    <location>
        <begin position="22"/>
        <end position="105"/>
    </location>
</feature>
<evidence type="ECO:0000313" key="2">
    <source>
        <dbReference type="EMBL" id="ADU63888.1"/>
    </source>
</evidence>
<dbReference type="AlphaFoldDB" id="E6VY74"/>
<dbReference type="PROSITE" id="PS51257">
    <property type="entry name" value="PROKAR_LIPOPROTEIN"/>
    <property type="match status" value="1"/>
</dbReference>
<reference evidence="2 3" key="2">
    <citation type="journal article" date="2014" name="Genome Announc.">
        <title>Complete Genome Sequence of the Subsurface, Mesophilic Sulfate-Reducing Bacterium Desulfovibrio aespoeensis Aspo-2.</title>
        <authorList>
            <person name="Pedersen K."/>
            <person name="Bengtsson A."/>
            <person name="Edlund J."/>
            <person name="Rabe L."/>
            <person name="Hazen T."/>
            <person name="Chakraborty R."/>
            <person name="Goodwin L."/>
            <person name="Shapiro N."/>
        </authorList>
    </citation>
    <scope>NUCLEOTIDE SEQUENCE [LARGE SCALE GENOMIC DNA]</scope>
    <source>
        <strain evidence="3">ATCC 700646 / DSM 10631 / Aspo-2</strain>
    </source>
</reference>
<reference evidence="3" key="1">
    <citation type="submission" date="2010-12" db="EMBL/GenBank/DDBJ databases">
        <title>Complete sequence of Desulfovibrio aespoeensis Aspo-2.</title>
        <authorList>
            <consortium name="US DOE Joint Genome Institute"/>
            <person name="Lucas S."/>
            <person name="Copeland A."/>
            <person name="Lapidus A."/>
            <person name="Cheng J.-F."/>
            <person name="Goodwin L."/>
            <person name="Pitluck S."/>
            <person name="Chertkov O."/>
            <person name="Misra M."/>
            <person name="Detter J.C."/>
            <person name="Han C."/>
            <person name="Tapia R."/>
            <person name="Land M."/>
            <person name="Hauser L."/>
            <person name="Kyrpides N."/>
            <person name="Ivanova N."/>
            <person name="Ovchinnikova G."/>
            <person name="Pedersen K."/>
            <person name="Jagevall S."/>
            <person name="Hazen T."/>
            <person name="Woyke T."/>
        </authorList>
    </citation>
    <scope>NUCLEOTIDE SEQUENCE [LARGE SCALE GENOMIC DNA]</scope>
    <source>
        <strain evidence="3">ATCC 700646 / DSM 10631 / Aspo-2</strain>
    </source>
</reference>
<dbReference type="EMBL" id="CP002431">
    <property type="protein sequence ID" value="ADU63888.1"/>
    <property type="molecule type" value="Genomic_DNA"/>
</dbReference>
<feature type="signal peptide" evidence="1">
    <location>
        <begin position="1"/>
        <end position="21"/>
    </location>
</feature>
<dbReference type="HOGENOM" id="CLU_170425_0_0_7"/>
<dbReference type="KEGG" id="das:Daes_2893"/>
<dbReference type="Proteomes" id="UP000002191">
    <property type="component" value="Chromosome"/>
</dbReference>
<protein>
    <recommendedName>
        <fullName evidence="4">Lipoprotein</fullName>
    </recommendedName>
</protein>
<evidence type="ECO:0008006" key="4">
    <source>
        <dbReference type="Google" id="ProtNLM"/>
    </source>
</evidence>
<dbReference type="STRING" id="643562.Daes_2893"/>
<dbReference type="OrthoDB" id="5471962at2"/>
<dbReference type="RefSeq" id="WP_013515791.1">
    <property type="nucleotide sequence ID" value="NC_014844.1"/>
</dbReference>
<evidence type="ECO:0000256" key="1">
    <source>
        <dbReference type="SAM" id="SignalP"/>
    </source>
</evidence>
<proteinExistence type="predicted"/>
<name>E6VY74_PSEA9</name>
<keyword evidence="3" id="KW-1185">Reference proteome</keyword>
<keyword evidence="1" id="KW-0732">Signal</keyword>
<organism evidence="2 3">
    <name type="scientific">Pseudodesulfovibrio aespoeensis (strain ATCC 700646 / DSM 10631 / Aspo-2)</name>
    <name type="common">Desulfovibrio aespoeensis</name>
    <dbReference type="NCBI Taxonomy" id="643562"/>
    <lineage>
        <taxon>Bacteria</taxon>
        <taxon>Pseudomonadati</taxon>
        <taxon>Thermodesulfobacteriota</taxon>
        <taxon>Desulfovibrionia</taxon>
        <taxon>Desulfovibrionales</taxon>
        <taxon>Desulfovibrionaceae</taxon>
    </lineage>
</organism>
<accession>E6VY74</accession>
<evidence type="ECO:0000313" key="3">
    <source>
        <dbReference type="Proteomes" id="UP000002191"/>
    </source>
</evidence>
<sequence precursor="true">MTLRTALPWLLLLLLTLAACAPDRGEAVGSYVADTEDTEIVLTLNDNGRGTWSTDTDEIPFKWSLPKAGQLWLHTREGGVIQGRIEDRRVTITLPGVGELVFERR</sequence>
<dbReference type="eggNOG" id="ENOG5033B8E">
    <property type="taxonomic scope" value="Bacteria"/>
</dbReference>